<accession>A0A1R4EGC4</accession>
<dbReference type="GO" id="GO:0030632">
    <property type="term" value="P:D-alanine biosynthetic process"/>
    <property type="evidence" value="ECO:0007669"/>
    <property type="project" value="UniProtKB-UniRule"/>
</dbReference>
<feature type="binding site" evidence="5 7">
    <location>
        <position position="327"/>
    </location>
    <ligand>
        <name>substrate</name>
    </ligand>
</feature>
<comment type="function">
    <text evidence="5">Catalyzes the interconversion of L-alanine and D-alanine. May also act on other amino acids.</text>
</comment>
<organism evidence="9 10">
    <name type="scientific">Psychrobacter pasteurii</name>
    <dbReference type="NCBI Taxonomy" id="1945520"/>
    <lineage>
        <taxon>Bacteria</taxon>
        <taxon>Pseudomonadati</taxon>
        <taxon>Pseudomonadota</taxon>
        <taxon>Gammaproteobacteria</taxon>
        <taxon>Moraxellales</taxon>
        <taxon>Moraxellaceae</taxon>
        <taxon>Psychrobacter</taxon>
    </lineage>
</organism>
<evidence type="ECO:0000313" key="9">
    <source>
        <dbReference type="EMBL" id="SJM37532.1"/>
    </source>
</evidence>
<dbReference type="SMART" id="SM01005">
    <property type="entry name" value="Ala_racemase_C"/>
    <property type="match status" value="1"/>
</dbReference>
<dbReference type="InterPro" id="IPR009006">
    <property type="entry name" value="Ala_racemase/Decarboxylase_C"/>
</dbReference>
<dbReference type="Gene3D" id="3.20.20.10">
    <property type="entry name" value="Alanine racemase"/>
    <property type="match status" value="1"/>
</dbReference>
<dbReference type="PANTHER" id="PTHR30511">
    <property type="entry name" value="ALANINE RACEMASE"/>
    <property type="match status" value="1"/>
</dbReference>
<feature type="binding site" evidence="5 7">
    <location>
        <position position="133"/>
    </location>
    <ligand>
        <name>substrate</name>
    </ligand>
</feature>
<proteinExistence type="inferred from homology"/>
<sequence>MRHASITLNSAALTHNLNRVINKIPEKTQVLAMVKADAYGHGVRHCVPGLQQADALGVACFDEAKQIRDLGWQKGVVLIEGVFSQQEWAESIEAKCQSIVHHQNQVQWALENLPAADSPCRTIWLKLNTGMNRLGFEPEEIVAVAKTLVDAGYSLILTSHFANADRPDHPSNANQIKVFTDALTQLREQVDDHIKASLCNSAGIINFPECHFDWVRPGIMLYGSTPLESISAQELQLKPVMTFSASLMAIHNIAAGAPVGYGSRFVANRPIVKGIVSIGYGDGYPRVVDGSAWVTVKPQPIEADSDNSTAAKAAVSYKCPVIGRVAMDMIAIDLTEVPNPTVGYQVTLWGDPDKSEPSVDEIANSAHTLGYELLCRVTQRPTRVVI</sequence>
<dbReference type="UniPathway" id="UPA00042">
    <property type="reaction ID" value="UER00497"/>
</dbReference>
<evidence type="ECO:0000256" key="5">
    <source>
        <dbReference type="HAMAP-Rule" id="MF_01201"/>
    </source>
</evidence>
<dbReference type="SUPFAM" id="SSF51419">
    <property type="entry name" value="PLP-binding barrel"/>
    <property type="match status" value="1"/>
</dbReference>
<comment type="pathway">
    <text evidence="5">Amino-acid biosynthesis; D-alanine biosynthesis; D-alanine from L-alanine: step 1/1.</text>
</comment>
<dbReference type="PANTHER" id="PTHR30511:SF0">
    <property type="entry name" value="ALANINE RACEMASE, CATABOLIC-RELATED"/>
    <property type="match status" value="1"/>
</dbReference>
<dbReference type="RefSeq" id="WP_077448920.1">
    <property type="nucleotide sequence ID" value="NZ_FUGD01000087.1"/>
</dbReference>
<feature type="modified residue" description="N6-(pyridoxal phosphate)lysine" evidence="5 6">
    <location>
        <position position="35"/>
    </location>
</feature>
<dbReference type="InterPro" id="IPR001608">
    <property type="entry name" value="Ala_racemase_N"/>
</dbReference>
<dbReference type="EMBL" id="FUGD01000087">
    <property type="protein sequence ID" value="SJM37532.1"/>
    <property type="molecule type" value="Genomic_DNA"/>
</dbReference>
<feature type="active site" description="Proton acceptor; specific for D-alanine" evidence="5">
    <location>
        <position position="35"/>
    </location>
</feature>
<evidence type="ECO:0000256" key="2">
    <source>
        <dbReference type="ARBA" id="ARBA00001933"/>
    </source>
</evidence>
<dbReference type="InterPro" id="IPR029066">
    <property type="entry name" value="PLP-binding_barrel"/>
</dbReference>
<comment type="cofactor">
    <cofactor evidence="2 5 6">
        <name>pyridoxal 5'-phosphate</name>
        <dbReference type="ChEBI" id="CHEBI:597326"/>
    </cofactor>
</comment>
<dbReference type="EC" id="5.1.1.1" evidence="5"/>
<dbReference type="Proteomes" id="UP000188169">
    <property type="component" value="Unassembled WGS sequence"/>
</dbReference>
<reference evidence="10" key="1">
    <citation type="submission" date="2017-02" db="EMBL/GenBank/DDBJ databases">
        <authorList>
            <person name="Mornico D."/>
        </authorList>
    </citation>
    <scope>NUCLEOTIDE SEQUENCE [LARGE SCALE GENOMIC DNA]</scope>
</reference>
<name>A0A1R4EGC4_9GAMM</name>
<dbReference type="PRINTS" id="PR00992">
    <property type="entry name" value="ALARACEMASE"/>
</dbReference>
<dbReference type="FunFam" id="3.20.20.10:FF:000002">
    <property type="entry name" value="Alanine racemase"/>
    <property type="match status" value="1"/>
</dbReference>
<dbReference type="GO" id="GO:0008784">
    <property type="term" value="F:alanine racemase activity"/>
    <property type="evidence" value="ECO:0007669"/>
    <property type="project" value="UniProtKB-UniRule"/>
</dbReference>
<evidence type="ECO:0000256" key="3">
    <source>
        <dbReference type="ARBA" id="ARBA00022898"/>
    </source>
</evidence>
<keyword evidence="10" id="KW-1185">Reference proteome</keyword>
<comment type="catalytic activity">
    <reaction evidence="1 5">
        <text>L-alanine = D-alanine</text>
        <dbReference type="Rhea" id="RHEA:20249"/>
        <dbReference type="ChEBI" id="CHEBI:57416"/>
        <dbReference type="ChEBI" id="CHEBI:57972"/>
        <dbReference type="EC" id="5.1.1.1"/>
    </reaction>
</comment>
<dbReference type="OrthoDB" id="9813814at2"/>
<dbReference type="InterPro" id="IPR011079">
    <property type="entry name" value="Ala_racemase_C"/>
</dbReference>
<dbReference type="HAMAP" id="MF_01201">
    <property type="entry name" value="Ala_racemase"/>
    <property type="match status" value="1"/>
</dbReference>
<dbReference type="InterPro" id="IPR000821">
    <property type="entry name" value="Ala_racemase"/>
</dbReference>
<dbReference type="STRING" id="1945520.A1019T_01504"/>
<comment type="similarity">
    <text evidence="5">Belongs to the alanine racemase family.</text>
</comment>
<dbReference type="GO" id="GO:0005829">
    <property type="term" value="C:cytosol"/>
    <property type="evidence" value="ECO:0007669"/>
    <property type="project" value="TreeGrafter"/>
</dbReference>
<evidence type="ECO:0000256" key="7">
    <source>
        <dbReference type="PIRSR" id="PIRSR600821-52"/>
    </source>
</evidence>
<dbReference type="AlphaFoldDB" id="A0A1R4EGC4"/>
<dbReference type="Pfam" id="PF00842">
    <property type="entry name" value="Ala_racemase_C"/>
    <property type="match status" value="1"/>
</dbReference>
<dbReference type="GO" id="GO:0030170">
    <property type="term" value="F:pyridoxal phosphate binding"/>
    <property type="evidence" value="ECO:0007669"/>
    <property type="project" value="UniProtKB-UniRule"/>
</dbReference>
<evidence type="ECO:0000256" key="6">
    <source>
        <dbReference type="PIRSR" id="PIRSR600821-50"/>
    </source>
</evidence>
<dbReference type="NCBIfam" id="TIGR00492">
    <property type="entry name" value="alr"/>
    <property type="match status" value="1"/>
</dbReference>
<gene>
    <name evidence="9" type="primary">alr</name>
    <name evidence="9" type="ORF">A1019T_01504</name>
</gene>
<keyword evidence="4 5" id="KW-0413">Isomerase</keyword>
<feature type="active site" description="Proton acceptor; specific for L-alanine" evidence="5">
    <location>
        <position position="261"/>
    </location>
</feature>
<evidence type="ECO:0000256" key="4">
    <source>
        <dbReference type="ARBA" id="ARBA00023235"/>
    </source>
</evidence>
<evidence type="ECO:0000259" key="8">
    <source>
        <dbReference type="SMART" id="SM01005"/>
    </source>
</evidence>
<keyword evidence="3 5" id="KW-0663">Pyridoxal phosphate</keyword>
<dbReference type="Pfam" id="PF01168">
    <property type="entry name" value="Ala_racemase_N"/>
    <property type="match status" value="1"/>
</dbReference>
<dbReference type="SUPFAM" id="SSF50621">
    <property type="entry name" value="Alanine racemase C-terminal domain-like"/>
    <property type="match status" value="1"/>
</dbReference>
<protein>
    <recommendedName>
        <fullName evidence="5">Alanine racemase</fullName>
        <ecNumber evidence="5">5.1.1.1</ecNumber>
    </recommendedName>
</protein>
<evidence type="ECO:0000313" key="10">
    <source>
        <dbReference type="Proteomes" id="UP000188169"/>
    </source>
</evidence>
<feature type="domain" description="Alanine racemase C-terminal" evidence="8">
    <location>
        <begin position="240"/>
        <end position="386"/>
    </location>
</feature>
<dbReference type="Gene3D" id="2.40.37.10">
    <property type="entry name" value="Lyase, Ornithine Decarboxylase, Chain A, domain 1"/>
    <property type="match status" value="1"/>
</dbReference>
<evidence type="ECO:0000256" key="1">
    <source>
        <dbReference type="ARBA" id="ARBA00000316"/>
    </source>
</evidence>